<name>A0A0G4HIK7_9ALVE</name>
<dbReference type="EMBL" id="CDMZ01002826">
    <property type="protein sequence ID" value="CEM44027.1"/>
    <property type="molecule type" value="Genomic_DNA"/>
</dbReference>
<sequence length="207" mass="21944">MNSHPETGPSRSSPHSQGVKDWVEHRDTSSVGGPGETRASPRLLSRLGPAVAAWRTEPSVQAGREGGAVLESLREDCEMTTAVDPPPRRSLPVVEAASAASSSSSSSAAAVPALAPAAAAAAGRPLEVRDETRPGARSAFVDPSEEADRDEALALELQDEENGKRERNTRVLQRRRKGGLGKSAQVRKENRWRDQVGVGEGEELGRA</sequence>
<protein>
    <submittedName>
        <fullName evidence="2">Uncharacterized protein</fullName>
    </submittedName>
</protein>
<feature type="region of interest" description="Disordered" evidence="1">
    <location>
        <begin position="79"/>
        <end position="207"/>
    </location>
</feature>
<feature type="compositionally biased region" description="Low complexity" evidence="1">
    <location>
        <begin position="90"/>
        <end position="122"/>
    </location>
</feature>
<reference evidence="2" key="1">
    <citation type="submission" date="2014-11" db="EMBL/GenBank/DDBJ databases">
        <authorList>
            <person name="Otto D Thomas"/>
            <person name="Naeem Raeece"/>
        </authorList>
    </citation>
    <scope>NUCLEOTIDE SEQUENCE</scope>
</reference>
<dbReference type="AlphaFoldDB" id="A0A0G4HIK7"/>
<proteinExistence type="predicted"/>
<gene>
    <name evidence="2" type="ORF">Cvel_27997</name>
</gene>
<feature type="compositionally biased region" description="Polar residues" evidence="1">
    <location>
        <begin position="1"/>
        <end position="16"/>
    </location>
</feature>
<dbReference type="VEuPathDB" id="CryptoDB:Cvel_27997"/>
<organism evidence="2">
    <name type="scientific">Chromera velia CCMP2878</name>
    <dbReference type="NCBI Taxonomy" id="1169474"/>
    <lineage>
        <taxon>Eukaryota</taxon>
        <taxon>Sar</taxon>
        <taxon>Alveolata</taxon>
        <taxon>Colpodellida</taxon>
        <taxon>Chromeraceae</taxon>
        <taxon>Chromera</taxon>
    </lineage>
</organism>
<evidence type="ECO:0000256" key="1">
    <source>
        <dbReference type="SAM" id="MobiDB-lite"/>
    </source>
</evidence>
<evidence type="ECO:0000313" key="2">
    <source>
        <dbReference type="EMBL" id="CEM44027.1"/>
    </source>
</evidence>
<accession>A0A0G4HIK7</accession>
<feature type="region of interest" description="Disordered" evidence="1">
    <location>
        <begin position="1"/>
        <end position="44"/>
    </location>
</feature>